<evidence type="ECO:0000259" key="6">
    <source>
        <dbReference type="PROSITE" id="PS50948"/>
    </source>
</evidence>
<dbReference type="EMBL" id="JAEACU010000004">
    <property type="protein sequence ID" value="KAH7532974.1"/>
    <property type="molecule type" value="Genomic_DNA"/>
</dbReference>
<dbReference type="CDD" id="cd00028">
    <property type="entry name" value="B_lectin"/>
    <property type="match status" value="2"/>
</dbReference>
<keyword evidence="4" id="KW-0472">Membrane</keyword>
<feature type="transmembrane region" description="Helical" evidence="4">
    <location>
        <begin position="35"/>
        <end position="55"/>
    </location>
</feature>
<dbReference type="PANTHER" id="PTHR32444">
    <property type="entry name" value="BULB-TYPE LECTIN DOMAIN-CONTAINING PROTEIN"/>
    <property type="match status" value="1"/>
</dbReference>
<dbReference type="Pfam" id="PF01453">
    <property type="entry name" value="B_lectin"/>
    <property type="match status" value="3"/>
</dbReference>
<dbReference type="Gene3D" id="1.10.510.10">
    <property type="entry name" value="Transferase(Phosphotransferase) domain 1"/>
    <property type="match status" value="1"/>
</dbReference>
<dbReference type="SUPFAM" id="SSF51110">
    <property type="entry name" value="alpha-D-mannose-specific plant lectins"/>
    <property type="match status" value="3"/>
</dbReference>
<dbReference type="Pfam" id="PF00954">
    <property type="entry name" value="S_locus_glycop"/>
    <property type="match status" value="3"/>
</dbReference>
<dbReference type="SMART" id="SM00473">
    <property type="entry name" value="PAN_AP"/>
    <property type="match status" value="3"/>
</dbReference>
<dbReference type="PROSITE" id="PS50927">
    <property type="entry name" value="BULB_LECTIN"/>
    <property type="match status" value="2"/>
</dbReference>
<feature type="domain" description="Bulb-type lectin" evidence="5">
    <location>
        <begin position="1247"/>
        <end position="1372"/>
    </location>
</feature>
<feature type="domain" description="Apple" evidence="6">
    <location>
        <begin position="1520"/>
        <end position="1607"/>
    </location>
</feature>
<gene>
    <name evidence="7" type="ORF">FEM48_Zijuj04G0080200</name>
</gene>
<dbReference type="InterPro" id="IPR003609">
    <property type="entry name" value="Pan_app"/>
</dbReference>
<feature type="domain" description="Bulb-type lectin" evidence="5">
    <location>
        <begin position="60"/>
        <end position="187"/>
    </location>
</feature>
<dbReference type="Pfam" id="PF08276">
    <property type="entry name" value="PAN_2"/>
    <property type="match status" value="3"/>
</dbReference>
<comment type="caution">
    <text evidence="7">The sequence shown here is derived from an EMBL/GenBank/DDBJ whole genome shotgun (WGS) entry which is preliminary data.</text>
</comment>
<dbReference type="SUPFAM" id="SSF56112">
    <property type="entry name" value="Protein kinase-like (PK-like)"/>
    <property type="match status" value="1"/>
</dbReference>
<dbReference type="PANTHER" id="PTHR32444:SF235">
    <property type="entry name" value="OS01G0783900 PROTEIN"/>
    <property type="match status" value="1"/>
</dbReference>
<evidence type="ECO:0000256" key="1">
    <source>
        <dbReference type="ARBA" id="ARBA00022729"/>
    </source>
</evidence>
<dbReference type="Gene3D" id="3.30.200.20">
    <property type="entry name" value="Phosphorylase Kinase, domain 1"/>
    <property type="match status" value="1"/>
</dbReference>
<organism evidence="7 8">
    <name type="scientific">Ziziphus jujuba var. spinosa</name>
    <dbReference type="NCBI Taxonomy" id="714518"/>
    <lineage>
        <taxon>Eukaryota</taxon>
        <taxon>Viridiplantae</taxon>
        <taxon>Streptophyta</taxon>
        <taxon>Embryophyta</taxon>
        <taxon>Tracheophyta</taxon>
        <taxon>Spermatophyta</taxon>
        <taxon>Magnoliopsida</taxon>
        <taxon>eudicotyledons</taxon>
        <taxon>Gunneridae</taxon>
        <taxon>Pentapetalae</taxon>
        <taxon>rosids</taxon>
        <taxon>fabids</taxon>
        <taxon>Rosales</taxon>
        <taxon>Rhamnaceae</taxon>
        <taxon>Paliureae</taxon>
        <taxon>Ziziphus</taxon>
    </lineage>
</organism>
<dbReference type="InterPro" id="IPR001480">
    <property type="entry name" value="Bulb-type_lectin_dom"/>
</dbReference>
<accession>A0A978VIQ5</accession>
<dbReference type="FunFam" id="3.30.200.20:FF:000910">
    <property type="entry name" value="Cysteine-rich receptor-like protein kinase 11"/>
    <property type="match status" value="1"/>
</dbReference>
<dbReference type="Proteomes" id="UP000813462">
    <property type="component" value="Unassembled WGS sequence"/>
</dbReference>
<reference evidence="7" key="1">
    <citation type="journal article" date="2021" name="Front. Plant Sci.">
        <title>Chromosome-Scale Genome Assembly for Chinese Sour Jujube and Insights Into Its Genome Evolution and Domestication Signature.</title>
        <authorList>
            <person name="Shen L.-Y."/>
            <person name="Luo H."/>
            <person name="Wang X.-L."/>
            <person name="Wang X.-M."/>
            <person name="Qiu X.-J."/>
            <person name="Liu H."/>
            <person name="Zhou S.-S."/>
            <person name="Jia K.-H."/>
            <person name="Nie S."/>
            <person name="Bao Y.-T."/>
            <person name="Zhang R.-G."/>
            <person name="Yun Q.-Z."/>
            <person name="Chai Y.-H."/>
            <person name="Lu J.-Y."/>
            <person name="Li Y."/>
            <person name="Zhao S.-W."/>
            <person name="Mao J.-F."/>
            <person name="Jia S.-G."/>
            <person name="Mao Y.-M."/>
        </authorList>
    </citation>
    <scope>NUCLEOTIDE SEQUENCE</scope>
    <source>
        <strain evidence="7">AT0</strain>
        <tissue evidence="7">Leaf</tissue>
    </source>
</reference>
<feature type="domain" description="Apple" evidence="6">
    <location>
        <begin position="883"/>
        <end position="975"/>
    </location>
</feature>
<protein>
    <submittedName>
        <fullName evidence="7">Uncharacterized protein</fullName>
    </submittedName>
</protein>
<sequence length="1889" mass="212771">MRRQQGSNLRGRSPTDFKSVSLTTRTYRRWSDSQFSFTISISVHIIFFLLLQFSVCYTTNDTILPGGFISDSRTEVLVSAGERFQLGFFTPDGSTERRYVVIRYHKFKSEVAWVANRDHALSNNSGILVLTKDGQLKLLDENNRSSEYWSVGNKGSKPSSNRKVTLMDSGNLVLSEKDEISGLWRVVWQSFDNPTHTFLPGMRMHKNMTLTSWKSASDVEAGEFTFKQEQNRENQYIIEKSPGNIYWKSQLYADLFRSGDDGIIRTMSYLLSNFSSQRRTKEDFSSDLPNQKIDFRNLSKRSDYSNTRLVMNYDGQIQLFRWNDRTTSWLNVWSKPSDYCDIFRICGDFSSCNSENKIPCKCLPGYKPKSLDRWNTKQFSDGCEGNTQVCDGNNFLDLIVKMGGGVGFAVNNVEDCKNKCAEDCSCNAYACGNSTTRNANRCWIWSNEPINIQQYADDGHKIYVRSAQSDIVYKNSKSSGIHHQNQSVIHPPTASICQTLIALQQEMEQVGAFAMHHSVGILRTSHALQGKFPGGQYIAIKRLSSGSGQGLVEFKNEVLLIAKLQHRNLVRLLGYCIAGDEKILLYEYMPNKSLDSFIFVQRLLFPPEEDELGFFTPNGSFGADERNKTGILVLAEDGQLKLLDESSSSVYWSAGVKGKLSSSSWKVTLMDSGNLVLSEKDEVVWQSFDNPTHTFLPGMRMKKHMRLISWRDAIDPGTGEFTFQLAQNRENQYTLERSGKIYWKSQLYVDLFRSGDNDIIRTISYLLSNFSGQRNFSSDDTAKGKLNFNNLLSKPSDYNKTRLILNYDGRIQLFLLNNVTWAKFWSDLPSDYCDVFNLCGNFSSCNSKNMIPCKCLPGFEPKSLSQWNKSVFSDGCVRKTPVCNGNIGNDDNFFSFIGMVKGGVGIDIDNAKDCKKNCIDDCYCDAYAYGSSTKSNEQKCWIWSREPINIQEYDDGEQINVRAVKSDTELTKRDCGISGTNIIPYPLSTESNCGDPKYYSFRCNDTAGQVSYVTPNNDAYRVTNINRERRIFSIHIDEEQSCGNIDTMKNILHLNKSQVFNVISNCSNNQRMNSIPGLVFSKTSNLQELEIQWEEPEPPLCNSSISCSDFPNSHCNTTGDRTGSCQCNASFKWDPMNFNCTSPSEVTEDSPPAQSKGSSETEKLYVVFLGILASTIIIGCAACCMYNFGRKRVTNSQGNRGNIQGNIAVQIPKQPTFVVRRSLSSTASSSIPEASNELTATLEEGRDTLSHEDRIVDGGETLVSAGERFELGFFTPDGSFSGDERRYVGIWYHKLTSQTVVWVANRGKPLTNSDGVLAIKDGNLEVLDMAGNLYWSALLERSASTNLTVKLMDSGNLVLYNNNELGDQYLWQSFEHPTDTFLPHMKMDKNLNLSAWKDKNNPESGDFTFKVEEEDEKQYIVTKKSTIYWRSRERGEMRDEVTSLLSNFSTDAKSNTSINPGINTTLYDDTSVFNACGNFGVCNIETIKPCKCLPGFEPSFPQQWDSGDYLGGCTRKTMVCGEDSFLSLKMMKVGLESSLLVNYDTETQCRKECLDNCWCQAYSFEEAKKSSRRGRTIVSGPSCRIWEELTSLQEYENGGRNISVRVALSDLEPNGRTCQPCGTTMIPYPLSTAPDCGDPMYSRFLCDTSSTGWLDPFLPFKVTNSCYAEPESETFRYISQVSSMGRAFKLEISWDPPKLEPTCASSANCKGWPHSTCNVAKDGWRRCLCGANFRWNDSTLNCTQVLKFYHKDCNLFLSVEGVIDKPAAEPSRESRQGRRLLIWITLPTAWSLWTGEKVLELMDEALHESCKEDQFVKCVNVALLCVQDDPSDRPAMSNVVTMLDSESASLPTPKEPAFVTRRGFSSTASSSLPETNTEITLTLQEDRLV</sequence>
<evidence type="ECO:0000256" key="4">
    <source>
        <dbReference type="SAM" id="Phobius"/>
    </source>
</evidence>
<dbReference type="GO" id="GO:0048544">
    <property type="term" value="P:recognition of pollen"/>
    <property type="evidence" value="ECO:0007669"/>
    <property type="project" value="InterPro"/>
</dbReference>
<dbReference type="CDD" id="cd01098">
    <property type="entry name" value="PAN_AP_plant"/>
    <property type="match status" value="3"/>
</dbReference>
<feature type="domain" description="Apple" evidence="6">
    <location>
        <begin position="390"/>
        <end position="467"/>
    </location>
</feature>
<dbReference type="Pfam" id="PF07714">
    <property type="entry name" value="PK_Tyr_Ser-Thr"/>
    <property type="match status" value="1"/>
</dbReference>
<dbReference type="PROSITE" id="PS50948">
    <property type="entry name" value="PAN"/>
    <property type="match status" value="3"/>
</dbReference>
<dbReference type="SMART" id="SM00108">
    <property type="entry name" value="B_lectin"/>
    <property type="match status" value="3"/>
</dbReference>
<dbReference type="InterPro" id="IPR000858">
    <property type="entry name" value="S_locus_glycoprot_dom"/>
</dbReference>
<dbReference type="InterPro" id="IPR001245">
    <property type="entry name" value="Ser-Thr/Tyr_kinase_cat_dom"/>
</dbReference>
<evidence type="ECO:0000313" key="8">
    <source>
        <dbReference type="Proteomes" id="UP000813462"/>
    </source>
</evidence>
<evidence type="ECO:0000256" key="2">
    <source>
        <dbReference type="ARBA" id="ARBA00023157"/>
    </source>
</evidence>
<dbReference type="InterPro" id="IPR011009">
    <property type="entry name" value="Kinase-like_dom_sf"/>
</dbReference>
<evidence type="ECO:0000256" key="3">
    <source>
        <dbReference type="ARBA" id="ARBA00023180"/>
    </source>
</evidence>
<dbReference type="GO" id="GO:0004672">
    <property type="term" value="F:protein kinase activity"/>
    <property type="evidence" value="ECO:0007669"/>
    <property type="project" value="InterPro"/>
</dbReference>
<name>A0A978VIQ5_ZIZJJ</name>
<dbReference type="FunFam" id="2.90.10.10:FF:000005">
    <property type="entry name" value="G-type lectin S-receptor-like serine/threonine-protein kinase"/>
    <property type="match status" value="1"/>
</dbReference>
<keyword evidence="4" id="KW-1133">Transmembrane helix</keyword>
<dbReference type="InterPro" id="IPR036426">
    <property type="entry name" value="Bulb-type_lectin_dom_sf"/>
</dbReference>
<evidence type="ECO:0000259" key="5">
    <source>
        <dbReference type="PROSITE" id="PS50927"/>
    </source>
</evidence>
<keyword evidence="2" id="KW-1015">Disulfide bond</keyword>
<keyword evidence="3" id="KW-0325">Glycoprotein</keyword>
<evidence type="ECO:0000313" key="7">
    <source>
        <dbReference type="EMBL" id="KAH7532974.1"/>
    </source>
</evidence>
<keyword evidence="1" id="KW-0732">Signal</keyword>
<proteinExistence type="predicted"/>
<keyword evidence="4" id="KW-0812">Transmembrane</keyword>
<dbReference type="Gene3D" id="2.90.10.10">
    <property type="entry name" value="Bulb-type lectin domain"/>
    <property type="match status" value="3"/>
</dbReference>